<dbReference type="AlphaFoldDB" id="A0A238FDI4"/>
<protein>
    <submittedName>
        <fullName evidence="1">BQ2448_1575 protein</fullName>
    </submittedName>
</protein>
<dbReference type="Proteomes" id="UP000198372">
    <property type="component" value="Unassembled WGS sequence"/>
</dbReference>
<dbReference type="OrthoDB" id="10336127at2759"/>
<sequence>MEVNPRLPTELIEAIIPHLVPLPSTPLCLLQLDDLTTLSTCCLVSPQWRAYAQPLLWSRVLLHTTRKVIPFMKMLRIYDVAHLQRAVKELWVVAEQSHLEHFLFGEHIALQLFPSLRTLRVERFQILHDFLSFRGVPDLTSLSLSRLRVYDPEDMRLWMRRTVAEGAEERRSPIPLRHLELRNMFGCSARGNLDMITQGVIHLESLAIVEGLDMASQEYLECMQNLTKGSELPSTGSMDDVEVEARYPNSIHDEVSSRQAGIKRLSLTFSPGWGASREPYEARLSQQMNAWTYILPQCPPSLTDLTLALFTAVPWVQLLIHVLPPSITSLTLLIDQEAENPNHTEQGYRDTGLQVSRMVLHELKEDKIPNLKSMLWRDRSGAWPIGESN</sequence>
<accession>A0A238FDI4</accession>
<keyword evidence="2" id="KW-1185">Reference proteome</keyword>
<organism evidence="1 2">
    <name type="scientific">Microbotryum intermedium</name>
    <dbReference type="NCBI Taxonomy" id="269621"/>
    <lineage>
        <taxon>Eukaryota</taxon>
        <taxon>Fungi</taxon>
        <taxon>Dikarya</taxon>
        <taxon>Basidiomycota</taxon>
        <taxon>Pucciniomycotina</taxon>
        <taxon>Microbotryomycetes</taxon>
        <taxon>Microbotryales</taxon>
        <taxon>Microbotryaceae</taxon>
        <taxon>Microbotryum</taxon>
    </lineage>
</organism>
<name>A0A238FDI4_9BASI</name>
<reference evidence="2" key="1">
    <citation type="submission" date="2016-09" db="EMBL/GenBank/DDBJ databases">
        <authorList>
            <person name="Jeantristanb JTB J.-T."/>
            <person name="Ricardo R."/>
        </authorList>
    </citation>
    <scope>NUCLEOTIDE SEQUENCE [LARGE SCALE GENOMIC DNA]</scope>
</reference>
<evidence type="ECO:0000313" key="2">
    <source>
        <dbReference type="Proteomes" id="UP000198372"/>
    </source>
</evidence>
<evidence type="ECO:0000313" key="1">
    <source>
        <dbReference type="EMBL" id="SCV70181.1"/>
    </source>
</evidence>
<proteinExistence type="predicted"/>
<gene>
    <name evidence="1" type="ORF">BQ2448_1575</name>
</gene>
<dbReference type="EMBL" id="FMSP01000005">
    <property type="protein sequence ID" value="SCV70181.1"/>
    <property type="molecule type" value="Genomic_DNA"/>
</dbReference>